<dbReference type="Pfam" id="PF00491">
    <property type="entry name" value="Arginase"/>
    <property type="match status" value="1"/>
</dbReference>
<accession>A0A285PII4</accession>
<dbReference type="InterPro" id="IPR023696">
    <property type="entry name" value="Ureohydrolase_dom_sf"/>
</dbReference>
<dbReference type="NCBIfam" id="TIGR01230">
    <property type="entry name" value="agmatinase"/>
    <property type="match status" value="1"/>
</dbReference>
<feature type="binding site" evidence="4">
    <location>
        <position position="139"/>
    </location>
    <ligand>
        <name>Mn(2+)</name>
        <dbReference type="ChEBI" id="CHEBI:29035"/>
        <label>1</label>
    </ligand>
</feature>
<dbReference type="InterPro" id="IPR005925">
    <property type="entry name" value="Agmatinase-rel"/>
</dbReference>
<dbReference type="EMBL" id="OBEL01000006">
    <property type="protein sequence ID" value="SNZ21057.1"/>
    <property type="molecule type" value="Genomic_DNA"/>
</dbReference>
<dbReference type="PANTHER" id="PTHR11358:SF26">
    <property type="entry name" value="GUANIDINO ACID HYDROLASE, MITOCHONDRIAL"/>
    <property type="match status" value="1"/>
</dbReference>
<keyword evidence="4" id="KW-0464">Manganese</keyword>
<feature type="binding site" evidence="4">
    <location>
        <position position="221"/>
    </location>
    <ligand>
        <name>Mn(2+)</name>
        <dbReference type="ChEBI" id="CHEBI:29035"/>
        <label>1</label>
    </ligand>
</feature>
<dbReference type="GO" id="GO:0033389">
    <property type="term" value="P:putrescine biosynthetic process from arginine, via agmatine"/>
    <property type="evidence" value="ECO:0007669"/>
    <property type="project" value="TreeGrafter"/>
</dbReference>
<evidence type="ECO:0000256" key="1">
    <source>
        <dbReference type="ARBA" id="ARBA00009227"/>
    </source>
</evidence>
<dbReference type="PIRSF" id="PIRSF036979">
    <property type="entry name" value="Arginase"/>
    <property type="match status" value="1"/>
</dbReference>
<keyword evidence="2 4" id="KW-0479">Metal-binding</keyword>
<dbReference type="SUPFAM" id="SSF52768">
    <property type="entry name" value="Arginase/deacetylase"/>
    <property type="match status" value="1"/>
</dbReference>
<dbReference type="Proteomes" id="UP000219439">
    <property type="component" value="Unassembled WGS sequence"/>
</dbReference>
<organism evidence="6 7">
    <name type="scientific">Cohaesibacter gelatinilyticus</name>
    <dbReference type="NCBI Taxonomy" id="372072"/>
    <lineage>
        <taxon>Bacteria</taxon>
        <taxon>Pseudomonadati</taxon>
        <taxon>Pseudomonadota</taxon>
        <taxon>Alphaproteobacteria</taxon>
        <taxon>Hyphomicrobiales</taxon>
        <taxon>Cohaesibacteraceae</taxon>
    </lineage>
</organism>
<dbReference type="GO" id="GO:0046872">
    <property type="term" value="F:metal ion binding"/>
    <property type="evidence" value="ECO:0007669"/>
    <property type="project" value="UniProtKB-KW"/>
</dbReference>
<dbReference type="PANTHER" id="PTHR11358">
    <property type="entry name" value="ARGINASE/AGMATINASE"/>
    <property type="match status" value="1"/>
</dbReference>
<evidence type="ECO:0000313" key="6">
    <source>
        <dbReference type="EMBL" id="SNZ21057.1"/>
    </source>
</evidence>
<evidence type="ECO:0000256" key="4">
    <source>
        <dbReference type="PIRSR" id="PIRSR036979-1"/>
    </source>
</evidence>
<proteinExistence type="inferred from homology"/>
<feature type="binding site" evidence="4">
    <location>
        <position position="219"/>
    </location>
    <ligand>
        <name>Mn(2+)</name>
        <dbReference type="ChEBI" id="CHEBI:29035"/>
        <label>1</label>
    </ligand>
</feature>
<dbReference type="InterPro" id="IPR006035">
    <property type="entry name" value="Ureohydrolase"/>
</dbReference>
<dbReference type="PROSITE" id="PS51409">
    <property type="entry name" value="ARGINASE_2"/>
    <property type="match status" value="1"/>
</dbReference>
<reference evidence="6 7" key="1">
    <citation type="submission" date="2017-09" db="EMBL/GenBank/DDBJ databases">
        <authorList>
            <person name="Ehlers B."/>
            <person name="Leendertz F.H."/>
        </authorList>
    </citation>
    <scope>NUCLEOTIDE SEQUENCE [LARGE SCALE GENOMIC DNA]</scope>
    <source>
        <strain evidence="6 7">DSM 18289</strain>
    </source>
</reference>
<dbReference type="OrthoDB" id="9788689at2"/>
<dbReference type="CDD" id="cd11593">
    <property type="entry name" value="Agmatinase-like_2"/>
    <property type="match status" value="1"/>
</dbReference>
<evidence type="ECO:0000256" key="2">
    <source>
        <dbReference type="ARBA" id="ARBA00022723"/>
    </source>
</evidence>
<evidence type="ECO:0000256" key="5">
    <source>
        <dbReference type="RuleBase" id="RU003684"/>
    </source>
</evidence>
<dbReference type="GO" id="GO:0008783">
    <property type="term" value="F:agmatinase activity"/>
    <property type="evidence" value="ECO:0007669"/>
    <property type="project" value="TreeGrafter"/>
</dbReference>
<sequence length="290" mass="31589">MTNLTYPAFLGSELTTEESNPETALFHVIPCPLEKTVSYGSGTGAGPSALLEASQELERFDGKGFPLEKGITTTASINCNQAIEDVMTELRARTRAVVEKGKIPVTLGGEHSLTYGAVMGVADALKKKIGIIQIDAHADLRVAYQGNKHSHASVMHLLAVEEGMPLMQFGIRALCIEEQESRLNQPHIHFVDGEELVTGNIQSFDLPDDFPEDVYITFDVDGLDPSIMPATGTPVPGGLAYYQSLNLIRHALKGRRCVGMDIVELAPFQDQWAWDFTAANLTYRLMGLVA</sequence>
<dbReference type="InterPro" id="IPR020855">
    <property type="entry name" value="Ureohydrolase_Mn_BS"/>
</dbReference>
<feature type="binding site" evidence="4">
    <location>
        <position position="135"/>
    </location>
    <ligand>
        <name>Mn(2+)</name>
        <dbReference type="ChEBI" id="CHEBI:29035"/>
        <label>1</label>
    </ligand>
</feature>
<comment type="cofactor">
    <cofactor evidence="4">
        <name>Mn(2+)</name>
        <dbReference type="ChEBI" id="CHEBI:29035"/>
    </cofactor>
    <text evidence="4">Binds 2 manganese ions per subunit.</text>
</comment>
<protein>
    <submittedName>
        <fullName evidence="6">Agmatinase</fullName>
    </submittedName>
</protein>
<gene>
    <name evidence="6" type="ORF">SAMN06265368_4171</name>
</gene>
<evidence type="ECO:0000256" key="3">
    <source>
        <dbReference type="ARBA" id="ARBA00022801"/>
    </source>
</evidence>
<dbReference type="Gene3D" id="3.40.800.10">
    <property type="entry name" value="Ureohydrolase domain"/>
    <property type="match status" value="1"/>
</dbReference>
<feature type="binding site" evidence="4">
    <location>
        <position position="137"/>
    </location>
    <ligand>
        <name>Mn(2+)</name>
        <dbReference type="ChEBI" id="CHEBI:29035"/>
        <label>1</label>
    </ligand>
</feature>
<feature type="binding site" evidence="4">
    <location>
        <position position="111"/>
    </location>
    <ligand>
        <name>Mn(2+)</name>
        <dbReference type="ChEBI" id="CHEBI:29035"/>
        <label>1</label>
    </ligand>
</feature>
<dbReference type="AlphaFoldDB" id="A0A285PII4"/>
<keyword evidence="3 5" id="KW-0378">Hydrolase</keyword>
<evidence type="ECO:0000313" key="7">
    <source>
        <dbReference type="Proteomes" id="UP000219439"/>
    </source>
</evidence>
<keyword evidence="7" id="KW-1185">Reference proteome</keyword>
<comment type="similarity">
    <text evidence="1">Belongs to the arginase family. Agmatinase subfamily.</text>
</comment>
<name>A0A285PII4_9HYPH</name>
<dbReference type="PROSITE" id="PS01053">
    <property type="entry name" value="ARGINASE_1"/>
    <property type="match status" value="1"/>
</dbReference>
<dbReference type="RefSeq" id="WP_097155418.1">
    <property type="nucleotide sequence ID" value="NZ_OBEL01000006.1"/>
</dbReference>